<dbReference type="SUPFAM" id="SSF52833">
    <property type="entry name" value="Thioredoxin-like"/>
    <property type="match status" value="1"/>
</dbReference>
<evidence type="ECO:0000256" key="1">
    <source>
        <dbReference type="ARBA" id="ARBA00004496"/>
    </source>
</evidence>
<dbReference type="PANTHER" id="PTHR12452:SF0">
    <property type="entry name" value="THIOREDOXIN DOMAIN-CONTAINING PROTEIN 17"/>
    <property type="match status" value="1"/>
</dbReference>
<evidence type="ECO:0000256" key="6">
    <source>
        <dbReference type="ARBA" id="ARBA00023284"/>
    </source>
</evidence>
<comment type="subcellular location">
    <subcellularLocation>
        <location evidence="1">Cytoplasm</location>
    </subcellularLocation>
</comment>
<keyword evidence="5" id="KW-1015">Disulfide bond</keyword>
<evidence type="ECO:0000256" key="2">
    <source>
        <dbReference type="ARBA" id="ARBA00008987"/>
    </source>
</evidence>
<dbReference type="PANTHER" id="PTHR12452">
    <property type="entry name" value="42-9-9 PROTEIN-RELATED"/>
    <property type="match status" value="1"/>
</dbReference>
<evidence type="ECO:0000256" key="3">
    <source>
        <dbReference type="ARBA" id="ARBA00016949"/>
    </source>
</evidence>
<evidence type="ECO:0000259" key="7">
    <source>
        <dbReference type="Pfam" id="PF06110"/>
    </source>
</evidence>
<feature type="domain" description="Thioredoxin" evidence="7">
    <location>
        <begin position="10"/>
        <end position="123"/>
    </location>
</feature>
<dbReference type="GO" id="GO:0047134">
    <property type="term" value="F:protein-disulfide reductase [NAD(P)H] activity"/>
    <property type="evidence" value="ECO:0007669"/>
    <property type="project" value="InterPro"/>
</dbReference>
<accession>A0A444V407</accession>
<dbReference type="CDD" id="cd02952">
    <property type="entry name" value="TRP14_like"/>
    <property type="match status" value="1"/>
</dbReference>
<dbReference type="FunFam" id="3.40.30.10:FF:000124">
    <property type="entry name" value="Thioredoxin domain-containing 17"/>
    <property type="match status" value="1"/>
</dbReference>
<dbReference type="Proteomes" id="UP000289886">
    <property type="component" value="Unassembled WGS sequence"/>
</dbReference>
<dbReference type="InterPro" id="IPR045108">
    <property type="entry name" value="TXNDC17-like"/>
</dbReference>
<evidence type="ECO:0000313" key="9">
    <source>
        <dbReference type="Proteomes" id="UP000289886"/>
    </source>
</evidence>
<dbReference type="Gene3D" id="3.40.30.10">
    <property type="entry name" value="Glutaredoxin"/>
    <property type="match status" value="1"/>
</dbReference>
<dbReference type="InterPro" id="IPR010357">
    <property type="entry name" value="TXNDC17_dom"/>
</dbReference>
<dbReference type="OrthoDB" id="78947at2759"/>
<keyword evidence="9" id="KW-1185">Reference proteome</keyword>
<gene>
    <name evidence="8" type="ORF">EOD39_17191</name>
</gene>
<evidence type="ECO:0000256" key="5">
    <source>
        <dbReference type="ARBA" id="ARBA00023157"/>
    </source>
</evidence>
<sequence length="124" mass="14373">MARQYEEVTVRGYDEFMKAVSQRKGKDVFAYFSGSKNEQGFSWCPDCVKAEPIVRGELGYLPPGSVFIYCQVGERSYWKDPNNEFKKTLKLSGVPTLLRYGTPQKLVEEECFKKDLVRMMFTED</sequence>
<protein>
    <recommendedName>
        <fullName evidence="3">Thioredoxin domain-containing protein 17</fullName>
    </recommendedName>
</protein>
<name>A0A444V407_ACIRT</name>
<dbReference type="AlphaFoldDB" id="A0A444V407"/>
<dbReference type="InterPro" id="IPR036249">
    <property type="entry name" value="Thioredoxin-like_sf"/>
</dbReference>
<keyword evidence="4" id="KW-0963">Cytoplasm</keyword>
<comment type="caution">
    <text evidence="8">The sequence shown here is derived from an EMBL/GenBank/DDBJ whole genome shotgun (WGS) entry which is preliminary data.</text>
</comment>
<dbReference type="EMBL" id="SCEB01002618">
    <property type="protein sequence ID" value="RXM95153.1"/>
    <property type="molecule type" value="Genomic_DNA"/>
</dbReference>
<dbReference type="Pfam" id="PF06110">
    <property type="entry name" value="TXD17-like_Trx"/>
    <property type="match status" value="1"/>
</dbReference>
<organism evidence="8 9">
    <name type="scientific">Acipenser ruthenus</name>
    <name type="common">Sterlet sturgeon</name>
    <dbReference type="NCBI Taxonomy" id="7906"/>
    <lineage>
        <taxon>Eukaryota</taxon>
        <taxon>Metazoa</taxon>
        <taxon>Chordata</taxon>
        <taxon>Craniata</taxon>
        <taxon>Vertebrata</taxon>
        <taxon>Euteleostomi</taxon>
        <taxon>Actinopterygii</taxon>
        <taxon>Chondrostei</taxon>
        <taxon>Acipenseriformes</taxon>
        <taxon>Acipenseridae</taxon>
        <taxon>Acipenser</taxon>
    </lineage>
</organism>
<dbReference type="GO" id="GO:0005829">
    <property type="term" value="C:cytosol"/>
    <property type="evidence" value="ECO:0007669"/>
    <property type="project" value="TreeGrafter"/>
</dbReference>
<evidence type="ECO:0000256" key="4">
    <source>
        <dbReference type="ARBA" id="ARBA00022490"/>
    </source>
</evidence>
<proteinExistence type="inferred from homology"/>
<reference evidence="8 9" key="1">
    <citation type="submission" date="2019-01" db="EMBL/GenBank/DDBJ databases">
        <title>Draft Genome and Complete Hox-Cluster Characterization of the Sterlet Sturgeon (Acipenser ruthenus).</title>
        <authorList>
            <person name="Wei Q."/>
        </authorList>
    </citation>
    <scope>NUCLEOTIDE SEQUENCE [LARGE SCALE GENOMIC DNA]</scope>
    <source>
        <strain evidence="8">WHYD16114868_AA</strain>
        <tissue evidence="8">Blood</tissue>
    </source>
</reference>
<comment type="similarity">
    <text evidence="2">Belongs to the thioredoxin family.</text>
</comment>
<keyword evidence="6" id="KW-0676">Redox-active center</keyword>
<evidence type="ECO:0000313" key="8">
    <source>
        <dbReference type="EMBL" id="RXM95153.1"/>
    </source>
</evidence>